<evidence type="ECO:0000313" key="2">
    <source>
        <dbReference type="Proteomes" id="UP000652761"/>
    </source>
</evidence>
<keyword evidence="2" id="KW-1185">Reference proteome</keyword>
<name>A0A843WBZ1_COLES</name>
<accession>A0A843WBZ1</accession>
<organism evidence="1 2">
    <name type="scientific">Colocasia esculenta</name>
    <name type="common">Wild taro</name>
    <name type="synonym">Arum esculentum</name>
    <dbReference type="NCBI Taxonomy" id="4460"/>
    <lineage>
        <taxon>Eukaryota</taxon>
        <taxon>Viridiplantae</taxon>
        <taxon>Streptophyta</taxon>
        <taxon>Embryophyta</taxon>
        <taxon>Tracheophyta</taxon>
        <taxon>Spermatophyta</taxon>
        <taxon>Magnoliopsida</taxon>
        <taxon>Liliopsida</taxon>
        <taxon>Araceae</taxon>
        <taxon>Aroideae</taxon>
        <taxon>Colocasieae</taxon>
        <taxon>Colocasia</taxon>
    </lineage>
</organism>
<dbReference type="EMBL" id="NMUH01004203">
    <property type="protein sequence ID" value="MQM08773.1"/>
    <property type="molecule type" value="Genomic_DNA"/>
</dbReference>
<gene>
    <name evidence="1" type="ORF">Taro_041632</name>
</gene>
<evidence type="ECO:0000313" key="1">
    <source>
        <dbReference type="EMBL" id="MQM08773.1"/>
    </source>
</evidence>
<comment type="caution">
    <text evidence="1">The sequence shown here is derived from an EMBL/GenBank/DDBJ whole genome shotgun (WGS) entry which is preliminary data.</text>
</comment>
<protein>
    <submittedName>
        <fullName evidence="1">Uncharacterized protein</fullName>
    </submittedName>
</protein>
<reference evidence="1" key="1">
    <citation type="submission" date="2017-07" db="EMBL/GenBank/DDBJ databases">
        <title>Taro Niue Genome Assembly and Annotation.</title>
        <authorList>
            <person name="Atibalentja N."/>
            <person name="Keating K."/>
            <person name="Fields C.J."/>
        </authorList>
    </citation>
    <scope>NUCLEOTIDE SEQUENCE</scope>
    <source>
        <strain evidence="1">Niue_2</strain>
        <tissue evidence="1">Leaf</tissue>
    </source>
</reference>
<dbReference type="AlphaFoldDB" id="A0A843WBZ1"/>
<proteinExistence type="predicted"/>
<dbReference type="Proteomes" id="UP000652761">
    <property type="component" value="Unassembled WGS sequence"/>
</dbReference>
<sequence>MEGWSVVRKTKPRNYFDMQNEEVTENDANDVNIDDDVAFLDDINITWKIDDIDGIIDNLLSYIAYEGKGMRAVADEMKVIDVHVPK</sequence>
<feature type="non-terminal residue" evidence="1">
    <location>
        <position position="86"/>
    </location>
</feature>